<gene>
    <name evidence="3" type="primary">USP7_39</name>
    <name evidence="3" type="ORF">PGTUg99_022930</name>
</gene>
<evidence type="ECO:0000259" key="2">
    <source>
        <dbReference type="Pfam" id="PF20515"/>
    </source>
</evidence>
<dbReference type="EMBL" id="VDEP01000472">
    <property type="protein sequence ID" value="KAA1075533.1"/>
    <property type="molecule type" value="Genomic_DNA"/>
</dbReference>
<dbReference type="Pfam" id="PF20515">
    <property type="entry name" value="2OG-FeII_Oxy_6"/>
    <property type="match status" value="1"/>
</dbReference>
<organism evidence="3 4">
    <name type="scientific">Puccinia graminis f. sp. tritici</name>
    <dbReference type="NCBI Taxonomy" id="56615"/>
    <lineage>
        <taxon>Eukaryota</taxon>
        <taxon>Fungi</taxon>
        <taxon>Dikarya</taxon>
        <taxon>Basidiomycota</taxon>
        <taxon>Pucciniomycotina</taxon>
        <taxon>Pucciniomycetes</taxon>
        <taxon>Pucciniales</taxon>
        <taxon>Pucciniaceae</taxon>
        <taxon>Puccinia</taxon>
    </lineage>
</organism>
<dbReference type="InterPro" id="IPR046798">
    <property type="entry name" value="2OG-FeII_Oxy_6"/>
</dbReference>
<name>A0A5B0MH73_PUCGR</name>
<protein>
    <submittedName>
        <fullName evidence="3">Ubiquitin carboxyl-terminal hydrolase 7</fullName>
    </submittedName>
</protein>
<keyword evidence="3" id="KW-0378">Hydrolase</keyword>
<feature type="compositionally biased region" description="Acidic residues" evidence="1">
    <location>
        <begin position="135"/>
        <end position="145"/>
    </location>
</feature>
<evidence type="ECO:0000313" key="4">
    <source>
        <dbReference type="Proteomes" id="UP000325313"/>
    </source>
</evidence>
<feature type="domain" description="Tet-like 2OG-Fe(II) oxygenase" evidence="2">
    <location>
        <begin position="257"/>
        <end position="418"/>
    </location>
</feature>
<sequence>MTRNARRRLLNANPSLKKGPLANGSTDLLVRRKAGNHQGESWPCVVQASKTGNEAPQLELPEPSQSKGPLAHGSPDLLVRRKAGNHQGESGSCVVSASSTLSKGPLAHGSPESLVRRKAGNHQGESGSCVVGASSEDDESEDDEPLWNRKPVPKRLPDHGIQTSKPRNPPPQYPTGTAKKIASLERKFGSTEHTYFFLCSPSEEKVSHKPIQYLPKTDKPSRQIALSSGLVPHFILEYHSFQTSPSTPIFDKLCDVIQTLHAMARYRPHNKRNTQRLNGEMHLIGFCPGNDDGKSGGTYVRNTLTPAQTAEDDANWAKLQSHNDFLAGRMEALSRTAFLENQALMQEYGIPNWTQEEWTEMKNEDHEHLKFAANVSVTYNDFYNQAHQDKNDLNGWTYGIFAYIDKSTGRPIPPPSSELDYQVRTLYNSSSSFPFFSK</sequence>
<dbReference type="GO" id="GO:0016787">
    <property type="term" value="F:hydrolase activity"/>
    <property type="evidence" value="ECO:0007669"/>
    <property type="project" value="UniProtKB-KW"/>
</dbReference>
<comment type="caution">
    <text evidence="3">The sequence shown here is derived from an EMBL/GenBank/DDBJ whole genome shotgun (WGS) entry which is preliminary data.</text>
</comment>
<proteinExistence type="predicted"/>
<feature type="compositionally biased region" description="Polar residues" evidence="1">
    <location>
        <begin position="87"/>
        <end position="102"/>
    </location>
</feature>
<accession>A0A5B0MH73</accession>
<dbReference type="AlphaFoldDB" id="A0A5B0MH73"/>
<reference evidence="3 4" key="1">
    <citation type="submission" date="2019-05" db="EMBL/GenBank/DDBJ databases">
        <title>Emergence of the Ug99 lineage of the wheat stem rust pathogen through somatic hybridization.</title>
        <authorList>
            <person name="Li F."/>
            <person name="Upadhyaya N.M."/>
            <person name="Sperschneider J."/>
            <person name="Matny O."/>
            <person name="Nguyen-Phuc H."/>
            <person name="Mago R."/>
            <person name="Raley C."/>
            <person name="Miller M.E."/>
            <person name="Silverstein K.A.T."/>
            <person name="Henningsen E."/>
            <person name="Hirsch C.D."/>
            <person name="Visser B."/>
            <person name="Pretorius Z.A."/>
            <person name="Steffenson B.J."/>
            <person name="Schwessinger B."/>
            <person name="Dodds P.N."/>
            <person name="Figueroa M."/>
        </authorList>
    </citation>
    <scope>NUCLEOTIDE SEQUENCE [LARGE SCALE GENOMIC DNA]</scope>
    <source>
        <strain evidence="3 4">Ug99</strain>
    </source>
</reference>
<feature type="region of interest" description="Disordered" evidence="1">
    <location>
        <begin position="1"/>
        <end position="175"/>
    </location>
</feature>
<evidence type="ECO:0000313" key="3">
    <source>
        <dbReference type="EMBL" id="KAA1075533.1"/>
    </source>
</evidence>
<dbReference type="Proteomes" id="UP000325313">
    <property type="component" value="Unassembled WGS sequence"/>
</dbReference>
<evidence type="ECO:0000256" key="1">
    <source>
        <dbReference type="SAM" id="MobiDB-lite"/>
    </source>
</evidence>